<sequence length="403" mass="44360">MRKLPSSPGQHADRIVVPMTILQANRFSSLVGEIYDAAVDPALRSGALEQVSHFVGGCAATILSRDAARLSIEIHQHFGTESRFRQLYRDRYVEQDPLLDRHLTFAAGQAIGVTDIMPHEDFVTTSFYREWVEPQGAIDLATVALERSDARTTVLQVLRHRSRGTVDEAMRERMRLLAPHIQRSRIMGRQIRARSHTVDDLADVLDGLSTAICLLDADGRVVHANAACRQLFVDANLLAMVGDRIVVRNTQADKLFRGLFEVVADSKAHPAGRRRIELATSADGQHYLVHVLPLKRERSLPRDVAATVLLVQKAAMVPSLVPDAIAAAFRLTRSELRVLMAIVEVGGVPDIAAKLGIAETTVKTHLGRLFEKTGAGRQADLVKIAAGFTAPFVQRTSRDDDTV</sequence>
<dbReference type="SMART" id="SM00421">
    <property type="entry name" value="HTH_LUXR"/>
    <property type="match status" value="1"/>
</dbReference>
<dbReference type="Pfam" id="PF00196">
    <property type="entry name" value="GerE"/>
    <property type="match status" value="1"/>
</dbReference>
<keyword evidence="3" id="KW-1185">Reference proteome</keyword>
<dbReference type="EMBL" id="JBEPTQ010000002">
    <property type="protein sequence ID" value="MET4722611.1"/>
    <property type="molecule type" value="Genomic_DNA"/>
</dbReference>
<protein>
    <submittedName>
        <fullName evidence="2">DNA-binding CsgD family transcriptional regulator/PAS domain-containing protein</fullName>
    </submittedName>
</protein>
<dbReference type="Gene3D" id="3.30.450.20">
    <property type="entry name" value="PAS domain"/>
    <property type="match status" value="1"/>
</dbReference>
<dbReference type="InterPro" id="IPR036388">
    <property type="entry name" value="WH-like_DNA-bd_sf"/>
</dbReference>
<evidence type="ECO:0000259" key="1">
    <source>
        <dbReference type="PROSITE" id="PS50043"/>
    </source>
</evidence>
<dbReference type="Gene3D" id="1.10.10.10">
    <property type="entry name" value="Winged helix-like DNA-binding domain superfamily/Winged helix DNA-binding domain"/>
    <property type="match status" value="1"/>
</dbReference>
<evidence type="ECO:0000313" key="3">
    <source>
        <dbReference type="Proteomes" id="UP001549291"/>
    </source>
</evidence>
<name>A0ABV2S0A0_BRAJP</name>
<keyword evidence="2" id="KW-0238">DNA-binding</keyword>
<dbReference type="InterPro" id="IPR016032">
    <property type="entry name" value="Sig_transdc_resp-reg_C-effctor"/>
</dbReference>
<dbReference type="SUPFAM" id="SSF46894">
    <property type="entry name" value="C-terminal effector domain of the bipartite response regulators"/>
    <property type="match status" value="1"/>
</dbReference>
<dbReference type="GO" id="GO:0003677">
    <property type="term" value="F:DNA binding"/>
    <property type="evidence" value="ECO:0007669"/>
    <property type="project" value="UniProtKB-KW"/>
</dbReference>
<dbReference type="PROSITE" id="PS50043">
    <property type="entry name" value="HTH_LUXR_2"/>
    <property type="match status" value="1"/>
</dbReference>
<evidence type="ECO:0000313" key="2">
    <source>
        <dbReference type="EMBL" id="MET4722611.1"/>
    </source>
</evidence>
<accession>A0ABV2S0A0</accession>
<comment type="caution">
    <text evidence="2">The sequence shown here is derived from an EMBL/GenBank/DDBJ whole genome shotgun (WGS) entry which is preliminary data.</text>
</comment>
<feature type="domain" description="HTH luxR-type" evidence="1">
    <location>
        <begin position="324"/>
        <end position="389"/>
    </location>
</feature>
<dbReference type="InterPro" id="IPR000792">
    <property type="entry name" value="Tscrpt_reg_LuxR_C"/>
</dbReference>
<dbReference type="InterPro" id="IPR035965">
    <property type="entry name" value="PAS-like_dom_sf"/>
</dbReference>
<reference evidence="2 3" key="1">
    <citation type="submission" date="2024-06" db="EMBL/GenBank/DDBJ databases">
        <title>Genomic Encyclopedia of Type Strains, Phase V (KMG-V): Genome sequencing to study the core and pangenomes of soil and plant-associated prokaryotes.</title>
        <authorList>
            <person name="Whitman W."/>
        </authorList>
    </citation>
    <scope>NUCLEOTIDE SEQUENCE [LARGE SCALE GENOMIC DNA]</scope>
    <source>
        <strain evidence="2 3">USDA 160</strain>
    </source>
</reference>
<proteinExistence type="predicted"/>
<dbReference type="CDD" id="cd06170">
    <property type="entry name" value="LuxR_C_like"/>
    <property type="match status" value="1"/>
</dbReference>
<gene>
    <name evidence="2" type="ORF">ABIF63_006717</name>
</gene>
<dbReference type="Proteomes" id="UP001549291">
    <property type="component" value="Unassembled WGS sequence"/>
</dbReference>
<organism evidence="2 3">
    <name type="scientific">Bradyrhizobium japonicum</name>
    <dbReference type="NCBI Taxonomy" id="375"/>
    <lineage>
        <taxon>Bacteria</taxon>
        <taxon>Pseudomonadati</taxon>
        <taxon>Pseudomonadota</taxon>
        <taxon>Alphaproteobacteria</taxon>
        <taxon>Hyphomicrobiales</taxon>
        <taxon>Nitrobacteraceae</taxon>
        <taxon>Bradyrhizobium</taxon>
    </lineage>
</organism>
<dbReference type="SUPFAM" id="SSF55785">
    <property type="entry name" value="PYP-like sensor domain (PAS domain)"/>
    <property type="match status" value="1"/>
</dbReference>